<dbReference type="Pfam" id="PF25534">
    <property type="entry name" value="DUF7918"/>
    <property type="match status" value="1"/>
</dbReference>
<keyword evidence="4" id="KW-1185">Reference proteome</keyword>
<evidence type="ECO:0000256" key="1">
    <source>
        <dbReference type="SAM" id="MobiDB-lite"/>
    </source>
</evidence>
<gene>
    <name evidence="3" type="ORF">RSOLAG1IB_01127</name>
</gene>
<evidence type="ECO:0000259" key="2">
    <source>
        <dbReference type="Pfam" id="PF25534"/>
    </source>
</evidence>
<evidence type="ECO:0000313" key="3">
    <source>
        <dbReference type="EMBL" id="CEL55119.1"/>
    </source>
</evidence>
<dbReference type="InterPro" id="IPR057678">
    <property type="entry name" value="DUF7918"/>
</dbReference>
<protein>
    <recommendedName>
        <fullName evidence="2">DUF7918 domain-containing protein</fullName>
    </recommendedName>
</protein>
<dbReference type="EMBL" id="LN679101">
    <property type="protein sequence ID" value="CEL55119.1"/>
    <property type="molecule type" value="Genomic_DNA"/>
</dbReference>
<dbReference type="OrthoDB" id="3237202at2759"/>
<feature type="compositionally biased region" description="Polar residues" evidence="1">
    <location>
        <begin position="175"/>
        <end position="185"/>
    </location>
</feature>
<accession>A0A0B7FE17</accession>
<evidence type="ECO:0000313" key="4">
    <source>
        <dbReference type="Proteomes" id="UP000059188"/>
    </source>
</evidence>
<dbReference type="AlphaFoldDB" id="A0A0B7FE17"/>
<reference evidence="3 4" key="1">
    <citation type="submission" date="2014-11" db="EMBL/GenBank/DDBJ databases">
        <authorList>
            <person name="Wibberg Daniel"/>
        </authorList>
    </citation>
    <scope>NUCLEOTIDE SEQUENCE [LARGE SCALE GENOMIC DNA]</scope>
    <source>
        <strain evidence="3">Rhizoctonia solani AG1-IB 7/3/14</strain>
    </source>
</reference>
<proteinExistence type="predicted"/>
<name>A0A0B7FE17_THACB</name>
<feature type="compositionally biased region" description="Low complexity" evidence="1">
    <location>
        <begin position="233"/>
        <end position="247"/>
    </location>
</feature>
<dbReference type="Proteomes" id="UP000059188">
    <property type="component" value="Unassembled WGS sequence"/>
</dbReference>
<organism evidence="3 4">
    <name type="scientific">Thanatephorus cucumeris (strain AG1-IB / isolate 7/3/14)</name>
    <name type="common">Lettuce bottom rot fungus</name>
    <name type="synonym">Rhizoctonia solani</name>
    <dbReference type="NCBI Taxonomy" id="1108050"/>
    <lineage>
        <taxon>Eukaryota</taxon>
        <taxon>Fungi</taxon>
        <taxon>Dikarya</taxon>
        <taxon>Basidiomycota</taxon>
        <taxon>Agaricomycotina</taxon>
        <taxon>Agaricomycetes</taxon>
        <taxon>Cantharellales</taxon>
        <taxon>Ceratobasidiaceae</taxon>
        <taxon>Rhizoctonia</taxon>
        <taxon>Rhizoctonia solani AG-1</taxon>
    </lineage>
</organism>
<feature type="compositionally biased region" description="Basic and acidic residues" evidence="1">
    <location>
        <begin position="162"/>
        <end position="174"/>
    </location>
</feature>
<sequence>MGSTPHCIKSYIWLDGVQVSGGLLRSHEVHHTFRMSGCAIESNKRLPFVFGKQQLTDDESSSSGLTNTQDLNTIRLRFEYVTFLEYTTTPPPPPKTRGAIHETVAKATTGDSAGLGDPAPSPQRRWCKTEKVSGLSPVLFVFHYAPLEWLLAKGVVSGPKPRSSEKRKAPETSKKTTAQPTTPQNRGRILHELLVYDSTSDSDSDSDVVVVDDGGLGRLKPSNAKPPNKRMRSTPSRSKPSSRASAANTTPSKPEPKAQPKPKANLNKHEVIDLASSDDDFEFV</sequence>
<feature type="domain" description="DUF7918" evidence="2">
    <location>
        <begin position="6"/>
        <end position="149"/>
    </location>
</feature>
<feature type="region of interest" description="Disordered" evidence="1">
    <location>
        <begin position="156"/>
        <end position="284"/>
    </location>
</feature>